<gene>
    <name evidence="1" type="ORF">NH26_03965</name>
</gene>
<protein>
    <submittedName>
        <fullName evidence="1">Uncharacterized protein</fullName>
    </submittedName>
</protein>
<evidence type="ECO:0000313" key="2">
    <source>
        <dbReference type="Proteomes" id="UP000179797"/>
    </source>
</evidence>
<dbReference type="STRING" id="915059.NH26_03965"/>
<dbReference type="AlphaFoldDB" id="A0A1S1YX18"/>
<name>A0A1S1YX18_FLAPC</name>
<proteinExistence type="predicted"/>
<organism evidence="1 2">
    <name type="scientific">Flammeovirga pacifica</name>
    <dbReference type="NCBI Taxonomy" id="915059"/>
    <lineage>
        <taxon>Bacteria</taxon>
        <taxon>Pseudomonadati</taxon>
        <taxon>Bacteroidota</taxon>
        <taxon>Cytophagia</taxon>
        <taxon>Cytophagales</taxon>
        <taxon>Flammeovirgaceae</taxon>
        <taxon>Flammeovirga</taxon>
    </lineage>
</organism>
<dbReference type="Proteomes" id="UP000179797">
    <property type="component" value="Unassembled WGS sequence"/>
</dbReference>
<dbReference type="InterPro" id="IPR027417">
    <property type="entry name" value="P-loop_NTPase"/>
</dbReference>
<evidence type="ECO:0000313" key="1">
    <source>
        <dbReference type="EMBL" id="OHX65562.1"/>
    </source>
</evidence>
<reference evidence="1 2" key="1">
    <citation type="journal article" date="2012" name="Int. J. Syst. Evol. Microbiol.">
        <title>Flammeovirga pacifica sp. nov., isolated from deep-sea sediment.</title>
        <authorList>
            <person name="Xu H."/>
            <person name="Fu Y."/>
            <person name="Yang N."/>
            <person name="Ding Z."/>
            <person name="Lai Q."/>
            <person name="Zeng R."/>
        </authorList>
    </citation>
    <scope>NUCLEOTIDE SEQUENCE [LARGE SCALE GENOMIC DNA]</scope>
    <source>
        <strain evidence="2">DSM 24597 / LMG 26175 / WPAGA1</strain>
    </source>
</reference>
<sequence length="281" mass="33217">MQLFHFGSKIMNILNNIQQQIKSKLSNWSGIEVYLILSTGRTGTEFFAHFFNDILNNAIALHEPNPDAFDLGVALKRNLVDDKKALNIFKSDRYSILQTLKKEKKNIYIESNNNLVLLIPILKKVFPNMKIIHIERKAEDYVRSAISKEHGFGYTFHGEKDPRARLTAKDFDKDPFNLKWDKFTQFEKVTWHWKKYNSLIENTNWDDSKYIKLSFEKIFFEEHQDLKRLFKFMNLPDNIFLESLNKLNNKKNHSSKYIINVASSWSNQDKINFETIINSKI</sequence>
<accession>A0A1S1YX18</accession>
<dbReference type="SUPFAM" id="SSF52540">
    <property type="entry name" value="P-loop containing nucleoside triphosphate hydrolases"/>
    <property type="match status" value="1"/>
</dbReference>
<comment type="caution">
    <text evidence="1">The sequence shown here is derived from an EMBL/GenBank/DDBJ whole genome shotgun (WGS) entry which is preliminary data.</text>
</comment>
<keyword evidence="2" id="KW-1185">Reference proteome</keyword>
<dbReference type="EMBL" id="JRYR02000001">
    <property type="protein sequence ID" value="OHX65562.1"/>
    <property type="molecule type" value="Genomic_DNA"/>
</dbReference>
<dbReference type="Gene3D" id="3.40.50.300">
    <property type="entry name" value="P-loop containing nucleotide triphosphate hydrolases"/>
    <property type="match status" value="1"/>
</dbReference>